<sequence length="122" mass="12660">MATARGNVAPPPPPLTCPASLASLGETKTSKSRNRPGSFQPQISRCYIAACVARGGRRAELRSTLCQRLRRPLRWWAVGERSELGRGARVSTGSGGEVGGGEDASAVGGLPLPQLGTFCNGA</sequence>
<dbReference type="Proteomes" id="UP001178461">
    <property type="component" value="Chromosome 3"/>
</dbReference>
<keyword evidence="3" id="KW-1185">Reference proteome</keyword>
<feature type="region of interest" description="Disordered" evidence="1">
    <location>
        <begin position="87"/>
        <end position="106"/>
    </location>
</feature>
<gene>
    <name evidence="2" type="ORF">PODLI_1B009956</name>
</gene>
<name>A0AA35K4T0_9SAUR</name>
<evidence type="ECO:0000256" key="1">
    <source>
        <dbReference type="SAM" id="MobiDB-lite"/>
    </source>
</evidence>
<accession>A0AA35K4T0</accession>
<evidence type="ECO:0000313" key="3">
    <source>
        <dbReference type="Proteomes" id="UP001178461"/>
    </source>
</evidence>
<protein>
    <submittedName>
        <fullName evidence="2">Uncharacterized protein</fullName>
    </submittedName>
</protein>
<dbReference type="EMBL" id="OX395128">
    <property type="protein sequence ID" value="CAI5770473.1"/>
    <property type="molecule type" value="Genomic_DNA"/>
</dbReference>
<organism evidence="2 3">
    <name type="scientific">Podarcis lilfordi</name>
    <name type="common">Lilford's wall lizard</name>
    <dbReference type="NCBI Taxonomy" id="74358"/>
    <lineage>
        <taxon>Eukaryota</taxon>
        <taxon>Metazoa</taxon>
        <taxon>Chordata</taxon>
        <taxon>Craniata</taxon>
        <taxon>Vertebrata</taxon>
        <taxon>Euteleostomi</taxon>
        <taxon>Lepidosauria</taxon>
        <taxon>Squamata</taxon>
        <taxon>Bifurcata</taxon>
        <taxon>Unidentata</taxon>
        <taxon>Episquamata</taxon>
        <taxon>Laterata</taxon>
        <taxon>Lacertibaenia</taxon>
        <taxon>Lacertidae</taxon>
        <taxon>Podarcis</taxon>
    </lineage>
</organism>
<dbReference type="AlphaFoldDB" id="A0AA35K4T0"/>
<proteinExistence type="predicted"/>
<feature type="compositionally biased region" description="Gly residues" evidence="1">
    <location>
        <begin position="93"/>
        <end position="102"/>
    </location>
</feature>
<reference evidence="2" key="1">
    <citation type="submission" date="2022-12" db="EMBL/GenBank/DDBJ databases">
        <authorList>
            <person name="Alioto T."/>
            <person name="Alioto T."/>
            <person name="Gomez Garrido J."/>
        </authorList>
    </citation>
    <scope>NUCLEOTIDE SEQUENCE</scope>
</reference>
<feature type="region of interest" description="Disordered" evidence="1">
    <location>
        <begin position="1"/>
        <end position="39"/>
    </location>
</feature>
<evidence type="ECO:0000313" key="2">
    <source>
        <dbReference type="EMBL" id="CAI5770473.1"/>
    </source>
</evidence>